<dbReference type="Proteomes" id="UP000284177">
    <property type="component" value="Unassembled WGS sequence"/>
</dbReference>
<dbReference type="RefSeq" id="WP_120168766.1">
    <property type="nucleotide sequence ID" value="NZ_MCIB01000012.1"/>
</dbReference>
<keyword evidence="3" id="KW-1185">Reference proteome</keyword>
<evidence type="ECO:0000313" key="3">
    <source>
        <dbReference type="Proteomes" id="UP000284177"/>
    </source>
</evidence>
<evidence type="ECO:0000313" key="2">
    <source>
        <dbReference type="EMBL" id="RKD32318.1"/>
    </source>
</evidence>
<evidence type="ECO:0000256" key="1">
    <source>
        <dbReference type="SAM" id="Phobius"/>
    </source>
</evidence>
<protein>
    <submittedName>
        <fullName evidence="2">Uncharacterized protein</fullName>
    </submittedName>
</protein>
<feature type="transmembrane region" description="Helical" evidence="1">
    <location>
        <begin position="6"/>
        <end position="26"/>
    </location>
</feature>
<keyword evidence="1" id="KW-0472">Membrane</keyword>
<comment type="caution">
    <text evidence="2">The sequence shown here is derived from an EMBL/GenBank/DDBJ whole genome shotgun (WGS) entry which is preliminary data.</text>
</comment>
<proteinExistence type="predicted"/>
<reference evidence="2 3" key="1">
    <citation type="submission" date="2016-08" db="EMBL/GenBank/DDBJ databases">
        <title>Novel Firmicutes and Novel Genomes.</title>
        <authorList>
            <person name="Poppleton D.I."/>
            <person name="Gribaldo S."/>
        </authorList>
    </citation>
    <scope>NUCLEOTIDE SEQUENCE [LARGE SCALE GENOMIC DNA]</scope>
    <source>
        <strain evidence="2 3">CTT3</strain>
    </source>
</reference>
<accession>A0A419T4L2</accession>
<dbReference type="AlphaFoldDB" id="A0A419T4L2"/>
<name>A0A419T4L2_9FIRM</name>
<organism evidence="2 3">
    <name type="scientific">Thermohalobacter berrensis</name>
    <dbReference type="NCBI Taxonomy" id="99594"/>
    <lineage>
        <taxon>Bacteria</taxon>
        <taxon>Bacillati</taxon>
        <taxon>Bacillota</taxon>
        <taxon>Tissierellia</taxon>
        <taxon>Tissierellales</taxon>
        <taxon>Thermohalobacteraceae</taxon>
        <taxon>Thermohalobacter</taxon>
    </lineage>
</organism>
<dbReference type="EMBL" id="MCIB01000012">
    <property type="protein sequence ID" value="RKD32318.1"/>
    <property type="molecule type" value="Genomic_DNA"/>
</dbReference>
<keyword evidence="1" id="KW-1133">Transmembrane helix</keyword>
<keyword evidence="1" id="KW-0812">Transmembrane</keyword>
<gene>
    <name evidence="2" type="ORF">BET03_03140</name>
</gene>
<sequence length="100" mass="12025">MVFWVLTIIVYTFFIYGVIAFLKNIYSKYINDIKGEIRILIKDANEVEWLINILKRNFHSITIITEKYNEEVDNMVKIMSNDVNIKYEILEDIKTREEVE</sequence>